<protein>
    <recommendedName>
        <fullName evidence="4">DUF2497 domain-containing protein</fullName>
    </recommendedName>
</protein>
<comment type="caution">
    <text evidence="2">The sequence shown here is derived from an EMBL/GenBank/DDBJ whole genome shotgun (WGS) entry which is preliminary data.</text>
</comment>
<gene>
    <name evidence="2" type="ORF">AVT10_02310</name>
</gene>
<feature type="region of interest" description="Disordered" evidence="1">
    <location>
        <begin position="17"/>
        <end position="98"/>
    </location>
</feature>
<dbReference type="Proteomes" id="UP000076609">
    <property type="component" value="Unassembled WGS sequence"/>
</dbReference>
<organism evidence="2 3">
    <name type="scientific">Sphingomonas hankookensis</name>
    <dbReference type="NCBI Taxonomy" id="563996"/>
    <lineage>
        <taxon>Bacteria</taxon>
        <taxon>Pseudomonadati</taxon>
        <taxon>Pseudomonadota</taxon>
        <taxon>Alphaproteobacteria</taxon>
        <taxon>Sphingomonadales</taxon>
        <taxon>Sphingomonadaceae</taxon>
        <taxon>Sphingomonas</taxon>
    </lineage>
</organism>
<evidence type="ECO:0000256" key="1">
    <source>
        <dbReference type="SAM" id="MobiDB-lite"/>
    </source>
</evidence>
<dbReference type="EMBL" id="LQQO01000001">
    <property type="protein sequence ID" value="KZE19002.1"/>
    <property type="molecule type" value="Genomic_DNA"/>
</dbReference>
<feature type="compositionally biased region" description="Basic and acidic residues" evidence="1">
    <location>
        <begin position="62"/>
        <end position="83"/>
    </location>
</feature>
<evidence type="ECO:0000313" key="2">
    <source>
        <dbReference type="EMBL" id="KZE19002.1"/>
    </source>
</evidence>
<name>A0ABR5YH61_9SPHN</name>
<proteinExistence type="predicted"/>
<dbReference type="InterPro" id="IPR019632">
    <property type="entry name" value="DUF2497"/>
</dbReference>
<reference evidence="3" key="1">
    <citation type="submission" date="2016-01" db="EMBL/GenBank/DDBJ databases">
        <title>Draft genome of Chromobacterium sp. F49.</title>
        <authorList>
            <person name="Hong K.W."/>
        </authorList>
    </citation>
    <scope>NUCLEOTIDE SEQUENCE [LARGE SCALE GENOMIC DNA]</scope>
    <source>
        <strain evidence="3">CN3</strain>
    </source>
</reference>
<accession>A0ABR5YH61</accession>
<evidence type="ECO:0000313" key="3">
    <source>
        <dbReference type="Proteomes" id="UP000076609"/>
    </source>
</evidence>
<evidence type="ECO:0008006" key="4">
    <source>
        <dbReference type="Google" id="ProtNLM"/>
    </source>
</evidence>
<dbReference type="Pfam" id="PF10691">
    <property type="entry name" value="DUF2497"/>
    <property type="match status" value="1"/>
</dbReference>
<sequence length="171" mass="18681">MEDILSSIKRIIAEEGEGSAQALRGRKSIRTAQQVRDIDDRDEVLELNQSVAAPPPPPSRVDAMRAEAMRAEPPRVERARAPEPEPEPVAAAPAPKVDPSIVSERAAEASRGALDQLSRLVVKPETPGSDSLEGLVREMLRPMLREWLDAQLPGIVESMVAREIARISGRE</sequence>
<keyword evidence="3" id="KW-1185">Reference proteome</keyword>